<organism evidence="1 2">
    <name type="scientific">Pelagomonas calceolata</name>
    <dbReference type="NCBI Taxonomy" id="35677"/>
    <lineage>
        <taxon>Eukaryota</taxon>
        <taxon>Sar</taxon>
        <taxon>Stramenopiles</taxon>
        <taxon>Ochrophyta</taxon>
        <taxon>Pelagophyceae</taxon>
        <taxon>Pelagomonadales</taxon>
        <taxon>Pelagomonadaceae</taxon>
        <taxon>Pelagomonas</taxon>
    </lineage>
</organism>
<protein>
    <submittedName>
        <fullName evidence="1">Uncharacterized protein</fullName>
    </submittedName>
</protein>
<comment type="caution">
    <text evidence="1">The sequence shown here is derived from an EMBL/GenBank/DDBJ whole genome shotgun (WGS) entry which is preliminary data.</text>
</comment>
<keyword evidence="2" id="KW-1185">Reference proteome</keyword>
<reference evidence="1" key="1">
    <citation type="submission" date="2021-11" db="EMBL/GenBank/DDBJ databases">
        <authorList>
            <consortium name="Genoscope - CEA"/>
            <person name="William W."/>
        </authorList>
    </citation>
    <scope>NUCLEOTIDE SEQUENCE</scope>
</reference>
<evidence type="ECO:0000313" key="1">
    <source>
        <dbReference type="EMBL" id="CAH0368410.1"/>
    </source>
</evidence>
<gene>
    <name evidence="1" type="ORF">PECAL_2P14760</name>
</gene>
<dbReference type="Proteomes" id="UP000789595">
    <property type="component" value="Unassembled WGS sequence"/>
</dbReference>
<sequence length="133" mass="14222">MAAASKQANSTLGCDCKPRSWRGQCIYSADTGQCIGSMRHLCLVAVWVAALQHLCVTALHQQQRRATPAASVDQSRRRFAQAAASSLVATAPRAASAANETQPEFDAAAYFGIFSCEGWGQKRMPGSNTCMPK</sequence>
<evidence type="ECO:0000313" key="2">
    <source>
        <dbReference type="Proteomes" id="UP000789595"/>
    </source>
</evidence>
<proteinExistence type="predicted"/>
<dbReference type="AlphaFoldDB" id="A0A8J2WWC4"/>
<name>A0A8J2WWC4_9STRA</name>
<accession>A0A8J2WWC4</accession>
<dbReference type="EMBL" id="CAKKNE010000002">
    <property type="protein sequence ID" value="CAH0368410.1"/>
    <property type="molecule type" value="Genomic_DNA"/>
</dbReference>